<dbReference type="RefSeq" id="WP_235807067.1">
    <property type="nucleotide sequence ID" value="NZ_AZFY01000023.1"/>
</dbReference>
<feature type="domain" description="RNA polymerase sigma-70 region 2" evidence="1">
    <location>
        <begin position="25"/>
        <end position="92"/>
    </location>
</feature>
<evidence type="ECO:0000313" key="3">
    <source>
        <dbReference type="EMBL" id="KRM11392.1"/>
    </source>
</evidence>
<dbReference type="eggNOG" id="COG1191">
    <property type="taxonomic scope" value="Bacteria"/>
</dbReference>
<reference evidence="3 5" key="2">
    <citation type="journal article" date="2015" name="Genome Announc.">
        <title>Expanding the biotechnology potential of lactobacilli through comparative genomics of 213 strains and associated genera.</title>
        <authorList>
            <person name="Sun Z."/>
            <person name="Harris H.M."/>
            <person name="McCann A."/>
            <person name="Guo C."/>
            <person name="Argimon S."/>
            <person name="Zhang W."/>
            <person name="Yang X."/>
            <person name="Jeffery I.B."/>
            <person name="Cooney J.C."/>
            <person name="Kagawa T.F."/>
            <person name="Liu W."/>
            <person name="Song Y."/>
            <person name="Salvetti E."/>
            <person name="Wrobel A."/>
            <person name="Rasinkangas P."/>
            <person name="Parkhill J."/>
            <person name="Rea M.C."/>
            <person name="O'Sullivan O."/>
            <person name="Ritari J."/>
            <person name="Douillard F.P."/>
            <person name="Paul Ross R."/>
            <person name="Yang R."/>
            <person name="Briner A.E."/>
            <person name="Felis G.E."/>
            <person name="de Vos W.M."/>
            <person name="Barrangou R."/>
            <person name="Klaenhammer T.R."/>
            <person name="Caufield P.W."/>
            <person name="Cui Y."/>
            <person name="Zhang H."/>
            <person name="O'Toole P.W."/>
        </authorList>
    </citation>
    <scope>NUCLEOTIDE SEQUENCE [LARGE SCALE GENOMIC DNA]</scope>
    <source>
        <strain evidence="3 5">DSM 18382</strain>
    </source>
</reference>
<sequence length="188" mass="22380">MMISKMEFKVIRLAAEGDEQSFTILFHKYYPIVRKLGRSCFIEGMEADDLDQEAGLVLLKSAKCYRWERSVSFGSYYRRNLRNRIYDLIRLNKAKKRDPQERVQRIDENKSFYSATLIDTSATDPERLTLLKERLTKLYTKCSPLEREVLHVILNLDADQRIDDRKFINAYERCKYKYISLDKLTELI</sequence>
<comment type="caution">
    <text evidence="2">The sequence shown here is derived from an EMBL/GenBank/DDBJ whole genome shotgun (WGS) entry which is preliminary data.</text>
</comment>
<protein>
    <submittedName>
        <fullName evidence="2">DNA-directed RNA polymerase specialized sigma subunit, sigma24-like</fullName>
    </submittedName>
    <submittedName>
        <fullName evidence="3">RNA polymerase sigma-30 factor</fullName>
    </submittedName>
</protein>
<evidence type="ECO:0000313" key="2">
    <source>
        <dbReference type="EMBL" id="GAF36533.1"/>
    </source>
</evidence>
<dbReference type="Proteomes" id="UP000019488">
    <property type="component" value="Unassembled WGS sequence"/>
</dbReference>
<dbReference type="InterPro" id="IPR013325">
    <property type="entry name" value="RNA_pol_sigma_r2"/>
</dbReference>
<dbReference type="AlphaFoldDB" id="X0PAP6"/>
<dbReference type="NCBIfam" id="TIGR02937">
    <property type="entry name" value="sigma70-ECF"/>
    <property type="match status" value="1"/>
</dbReference>
<evidence type="ECO:0000313" key="4">
    <source>
        <dbReference type="Proteomes" id="UP000019488"/>
    </source>
</evidence>
<evidence type="ECO:0000313" key="5">
    <source>
        <dbReference type="Proteomes" id="UP000051966"/>
    </source>
</evidence>
<dbReference type="GO" id="GO:0006352">
    <property type="term" value="P:DNA-templated transcription initiation"/>
    <property type="evidence" value="ECO:0007669"/>
    <property type="project" value="InterPro"/>
</dbReference>
<keyword evidence="5" id="KW-1185">Reference proteome</keyword>
<dbReference type="InterPro" id="IPR007627">
    <property type="entry name" value="RNA_pol_sigma70_r2"/>
</dbReference>
<keyword evidence="2" id="KW-0804">Transcription</keyword>
<dbReference type="SUPFAM" id="SSF88946">
    <property type="entry name" value="Sigma2 domain of RNA polymerase sigma factors"/>
    <property type="match status" value="1"/>
</dbReference>
<dbReference type="PATRIC" id="fig|1423743.5.peg.1495"/>
<dbReference type="Pfam" id="PF04542">
    <property type="entry name" value="Sigma70_r2"/>
    <property type="match status" value="1"/>
</dbReference>
<dbReference type="STRING" id="1423743.FD41_GL001443"/>
<proteinExistence type="predicted"/>
<organism evidence="2 4">
    <name type="scientific">Lentilactobacillus farraginis DSM 18382 = JCM 14108</name>
    <dbReference type="NCBI Taxonomy" id="1423743"/>
    <lineage>
        <taxon>Bacteria</taxon>
        <taxon>Bacillati</taxon>
        <taxon>Bacillota</taxon>
        <taxon>Bacilli</taxon>
        <taxon>Lactobacillales</taxon>
        <taxon>Lactobacillaceae</taxon>
        <taxon>Lentilactobacillus</taxon>
    </lineage>
</organism>
<dbReference type="Proteomes" id="UP000051966">
    <property type="component" value="Unassembled WGS sequence"/>
</dbReference>
<dbReference type="GO" id="GO:0000428">
    <property type="term" value="C:DNA-directed RNA polymerase complex"/>
    <property type="evidence" value="ECO:0007669"/>
    <property type="project" value="UniProtKB-KW"/>
</dbReference>
<dbReference type="EMBL" id="AZFY01000023">
    <property type="protein sequence ID" value="KRM11392.1"/>
    <property type="molecule type" value="Genomic_DNA"/>
</dbReference>
<dbReference type="GO" id="GO:0003700">
    <property type="term" value="F:DNA-binding transcription factor activity"/>
    <property type="evidence" value="ECO:0007669"/>
    <property type="project" value="InterPro"/>
</dbReference>
<reference evidence="2" key="1">
    <citation type="journal article" date="2014" name="Genome Announc.">
        <title>Draft Genome Sequences of Two Lactobacillus Strains, L. farraginis JCM 14108T and L. composti JCM 14202T, Isolated from Compost of Distilled Shochu Residue.</title>
        <authorList>
            <person name="Yuki M."/>
            <person name="Oshima K."/>
            <person name="Suda W."/>
            <person name="Kitahara M."/>
            <person name="Kitamura K."/>
            <person name="Iida T."/>
            <person name="Hattori M."/>
            <person name="Ohkuma M."/>
        </authorList>
    </citation>
    <scope>NUCLEOTIDE SEQUENCE [LARGE SCALE GENOMIC DNA]</scope>
    <source>
        <strain evidence="2">JCM 14108</strain>
    </source>
</reference>
<evidence type="ECO:0000259" key="1">
    <source>
        <dbReference type="Pfam" id="PF04542"/>
    </source>
</evidence>
<dbReference type="EMBL" id="BAKI01000013">
    <property type="protein sequence ID" value="GAF36533.1"/>
    <property type="molecule type" value="Genomic_DNA"/>
</dbReference>
<keyword evidence="2" id="KW-0240">DNA-directed RNA polymerase</keyword>
<gene>
    <name evidence="3" type="ORF">FD41_GL001443</name>
    <name evidence="2" type="ORF">JCM14108_1503</name>
</gene>
<dbReference type="InterPro" id="IPR014284">
    <property type="entry name" value="RNA_pol_sigma-70_dom"/>
</dbReference>
<accession>X0PAP6</accession>
<dbReference type="Gene3D" id="1.10.1740.10">
    <property type="match status" value="1"/>
</dbReference>
<name>X0PAP6_9LACO</name>